<keyword evidence="4" id="KW-1185">Reference proteome</keyword>
<dbReference type="GeneID" id="110791462"/>
<comment type="similarity">
    <text evidence="1">Belongs to the mTERF family.</text>
</comment>
<dbReference type="PANTHER" id="PTHR13068:SF231">
    <property type="entry name" value="TRANSCRIPTION TERMINATION FACTOR MTERF2, CHLOROPLASTIC-LIKE"/>
    <property type="match status" value="1"/>
</dbReference>
<evidence type="ECO:0000313" key="4">
    <source>
        <dbReference type="Proteomes" id="UP000813463"/>
    </source>
</evidence>
<dbReference type="SMART" id="SM00733">
    <property type="entry name" value="Mterf"/>
    <property type="match status" value="5"/>
</dbReference>
<dbReference type="GO" id="GO:0009658">
    <property type="term" value="P:chloroplast organization"/>
    <property type="evidence" value="ECO:0000318"/>
    <property type="project" value="GO_Central"/>
</dbReference>
<keyword evidence="3" id="KW-0809">Transit peptide</keyword>
<evidence type="ECO:0000313" key="5">
    <source>
        <dbReference type="RefSeq" id="XP_021851902.1"/>
    </source>
</evidence>
<dbReference type="GO" id="GO:0006353">
    <property type="term" value="P:DNA-templated transcription termination"/>
    <property type="evidence" value="ECO:0007669"/>
    <property type="project" value="UniProtKB-KW"/>
</dbReference>
<reference evidence="5" key="2">
    <citation type="submission" date="2025-08" db="UniProtKB">
        <authorList>
            <consortium name="RefSeq"/>
        </authorList>
    </citation>
    <scope>IDENTIFICATION</scope>
    <source>
        <tissue evidence="5">Leaf</tissue>
    </source>
</reference>
<evidence type="ECO:0000256" key="2">
    <source>
        <dbReference type="ARBA" id="ARBA00022472"/>
    </source>
</evidence>
<reference evidence="4" key="1">
    <citation type="journal article" date="2021" name="Nat. Commun.">
        <title>Genomic analyses provide insights into spinach domestication and the genetic basis of agronomic traits.</title>
        <authorList>
            <person name="Cai X."/>
            <person name="Sun X."/>
            <person name="Xu C."/>
            <person name="Sun H."/>
            <person name="Wang X."/>
            <person name="Ge C."/>
            <person name="Zhang Z."/>
            <person name="Wang Q."/>
            <person name="Fei Z."/>
            <person name="Jiao C."/>
            <person name="Wang Q."/>
        </authorList>
    </citation>
    <scope>NUCLEOTIDE SEQUENCE [LARGE SCALE GENOMIC DNA]</scope>
    <source>
        <strain evidence="4">cv. Varoflay</strain>
    </source>
</reference>
<keyword evidence="2" id="KW-0806">Transcription termination</keyword>
<dbReference type="InterPro" id="IPR003690">
    <property type="entry name" value="MTERF"/>
</dbReference>
<dbReference type="Proteomes" id="UP000813463">
    <property type="component" value="Chromosome 5"/>
</dbReference>
<name>A0A9R0IMB4_SPIOL</name>
<dbReference type="InterPro" id="IPR038538">
    <property type="entry name" value="MTERF_sf"/>
</dbReference>
<proteinExistence type="inferred from homology"/>
<dbReference type="Pfam" id="PF02536">
    <property type="entry name" value="mTERF"/>
    <property type="match status" value="1"/>
</dbReference>
<keyword evidence="2" id="KW-0804">Transcription</keyword>
<dbReference type="RefSeq" id="XP_021851902.1">
    <property type="nucleotide sequence ID" value="XM_021996210.2"/>
</dbReference>
<keyword evidence="2" id="KW-0805">Transcription regulation</keyword>
<dbReference type="GO" id="GO:0009507">
    <property type="term" value="C:chloroplast"/>
    <property type="evidence" value="ECO:0000318"/>
    <property type="project" value="GO_Central"/>
</dbReference>
<protein>
    <submittedName>
        <fullName evidence="5">Uncharacterized protein</fullName>
    </submittedName>
</protein>
<dbReference type="AlphaFoldDB" id="A0A9R0IMB4"/>
<accession>A0A9R0IMB4</accession>
<dbReference type="FunFam" id="1.25.70.10:FF:000001">
    <property type="entry name" value="Mitochondrial transcription termination factor-like"/>
    <property type="match status" value="1"/>
</dbReference>
<gene>
    <name evidence="5" type="primary">LOC110791462</name>
</gene>
<evidence type="ECO:0000256" key="1">
    <source>
        <dbReference type="ARBA" id="ARBA00007692"/>
    </source>
</evidence>
<sequence>MLKLRSNFNGFQRFNVVHGFRHLLLYSTSSSISVEGNPEFVNYLVESLGLPTQHALSTSTKLARVRQLRGAKNFSDFNFVDNADSVVKYLKKIGLEHSHIRKAVVSVPQILLCNVNRTLIPKTQAIEKLGISGSDFAEVVSVNPSIFVTTSNTNIVSAIKALREVTGSDLHVIAILKKLVDKRFVGNSKYLVANVALLRNYGIPDESIRKYLLRLPSALVRETEYLEDAMIRVEEKLGISRNSPQFLLGLHLLSSHNEKAIQSKRETYMSFGWTESDVAALFRKNPPCFGLSIATIKKKLGFLMNELGYEPNVLILQSCLLTYSLEKRTMLRHKVLLVLKEKGFIKMDYRLSSVLSCNEARFLERFVLPFKEVHQIYSKHTGLSLEALTQRSLEKISNPV</sequence>
<evidence type="ECO:0000256" key="3">
    <source>
        <dbReference type="ARBA" id="ARBA00022946"/>
    </source>
</evidence>
<dbReference type="OrthoDB" id="637682at2759"/>
<dbReference type="PANTHER" id="PTHR13068">
    <property type="entry name" value="CGI-12 PROTEIN-RELATED"/>
    <property type="match status" value="1"/>
</dbReference>
<organism evidence="4 5">
    <name type="scientific">Spinacia oleracea</name>
    <name type="common">Spinach</name>
    <dbReference type="NCBI Taxonomy" id="3562"/>
    <lineage>
        <taxon>Eukaryota</taxon>
        <taxon>Viridiplantae</taxon>
        <taxon>Streptophyta</taxon>
        <taxon>Embryophyta</taxon>
        <taxon>Tracheophyta</taxon>
        <taxon>Spermatophyta</taxon>
        <taxon>Magnoliopsida</taxon>
        <taxon>eudicotyledons</taxon>
        <taxon>Gunneridae</taxon>
        <taxon>Pentapetalae</taxon>
        <taxon>Caryophyllales</taxon>
        <taxon>Chenopodiaceae</taxon>
        <taxon>Chenopodioideae</taxon>
        <taxon>Anserineae</taxon>
        <taxon>Spinacia</taxon>
    </lineage>
</organism>
<dbReference type="GO" id="GO:0003676">
    <property type="term" value="F:nucleic acid binding"/>
    <property type="evidence" value="ECO:0007669"/>
    <property type="project" value="InterPro"/>
</dbReference>
<dbReference type="Gene3D" id="1.25.70.10">
    <property type="entry name" value="Transcription termination factor 3, mitochondrial"/>
    <property type="match status" value="2"/>
</dbReference>
<dbReference type="KEGG" id="soe:110791462"/>